<dbReference type="Proteomes" id="UP001219525">
    <property type="component" value="Unassembled WGS sequence"/>
</dbReference>
<evidence type="ECO:0000256" key="1">
    <source>
        <dbReference type="SAM" id="MobiDB-lite"/>
    </source>
</evidence>
<comment type="caution">
    <text evidence="2">The sequence shown here is derived from an EMBL/GenBank/DDBJ whole genome shotgun (WGS) entry which is preliminary data.</text>
</comment>
<feature type="region of interest" description="Disordered" evidence="1">
    <location>
        <begin position="637"/>
        <end position="671"/>
    </location>
</feature>
<feature type="region of interest" description="Disordered" evidence="1">
    <location>
        <begin position="433"/>
        <end position="461"/>
    </location>
</feature>
<gene>
    <name evidence="2" type="ORF">GGX14DRAFT_572336</name>
</gene>
<keyword evidence="3" id="KW-1185">Reference proteome</keyword>
<feature type="compositionally biased region" description="Basic and acidic residues" evidence="1">
    <location>
        <begin position="74"/>
        <end position="90"/>
    </location>
</feature>
<dbReference type="EMBL" id="JARJCW010000065">
    <property type="protein sequence ID" value="KAJ7199907.1"/>
    <property type="molecule type" value="Genomic_DNA"/>
</dbReference>
<sequence>MYPRARWLAPAPCTADSAFTPASYGQRTPAETACAQRTAPVPARAVKRTRVGGKAMNGPAHACSVRRITRRTARAVDRPTRRTDSARSHTAEVPTRAADRDPSERRTERPRMPAANSARTPPAGTGIARFRRSCASPDPPPACPTPTMHVPRACPTHVLATRRASQRPPPRLRTPCRVRPRRACTQPPPCAHTCKYTPMRLRVRCARRARHRVCPRCACTQPPPCMQAHPQVHPNAPRMRTSTGMSRPIPVPCTRQAAAIGCRMGSWRAAPAAQRRFDGAGHGITPAGAGASSAFKQVGGAPWAARRQPGVARGDALMAPVTGSRQQGRSAFKQRYLQRGGNPGRSARRRFFAQWIEHLRSTTDVVVPEELSRILDLVPRLRIIVKNLNNPDIVKRIISASEPSAQVAAEDDAVLLIHHDPFSRYKSIRQVSLGPDDIPSDDDLPALQGEPVQQDVTMTDVPSAKKKVVEIMEDELEDDDAPPIKQQKVKDDRKLPTFKKNKSDKADDHKENQETGPAANPVRQCSCTPPHPIGICPFQPSGVCHCAPSHPAGLCPFPSFEGKEVIQEARRLLMFAHRKQPVATLAIQRAEQELSAEMHTQMVRISNSLAYHNALAAKHKEMVALMLDRRISPVLAPIPVTPTAPRASGSASTSRSRPRTTTRNTSSRAGN</sequence>
<reference evidence="2" key="1">
    <citation type="submission" date="2023-03" db="EMBL/GenBank/DDBJ databases">
        <title>Massive genome expansion in bonnet fungi (Mycena s.s.) driven by repeated elements and novel gene families across ecological guilds.</title>
        <authorList>
            <consortium name="Lawrence Berkeley National Laboratory"/>
            <person name="Harder C.B."/>
            <person name="Miyauchi S."/>
            <person name="Viragh M."/>
            <person name="Kuo A."/>
            <person name="Thoen E."/>
            <person name="Andreopoulos B."/>
            <person name="Lu D."/>
            <person name="Skrede I."/>
            <person name="Drula E."/>
            <person name="Henrissat B."/>
            <person name="Morin E."/>
            <person name="Kohler A."/>
            <person name="Barry K."/>
            <person name="LaButti K."/>
            <person name="Morin E."/>
            <person name="Salamov A."/>
            <person name="Lipzen A."/>
            <person name="Mereny Z."/>
            <person name="Hegedus B."/>
            <person name="Baldrian P."/>
            <person name="Stursova M."/>
            <person name="Weitz H."/>
            <person name="Taylor A."/>
            <person name="Grigoriev I.V."/>
            <person name="Nagy L.G."/>
            <person name="Martin F."/>
            <person name="Kauserud H."/>
        </authorList>
    </citation>
    <scope>NUCLEOTIDE SEQUENCE</scope>
    <source>
        <strain evidence="2">9144</strain>
    </source>
</reference>
<feature type="compositionally biased region" description="Low complexity" evidence="1">
    <location>
        <begin position="641"/>
        <end position="671"/>
    </location>
</feature>
<evidence type="ECO:0000313" key="3">
    <source>
        <dbReference type="Proteomes" id="UP001219525"/>
    </source>
</evidence>
<organism evidence="2 3">
    <name type="scientific">Mycena pura</name>
    <dbReference type="NCBI Taxonomy" id="153505"/>
    <lineage>
        <taxon>Eukaryota</taxon>
        <taxon>Fungi</taxon>
        <taxon>Dikarya</taxon>
        <taxon>Basidiomycota</taxon>
        <taxon>Agaricomycotina</taxon>
        <taxon>Agaricomycetes</taxon>
        <taxon>Agaricomycetidae</taxon>
        <taxon>Agaricales</taxon>
        <taxon>Marasmiineae</taxon>
        <taxon>Mycenaceae</taxon>
        <taxon>Mycena</taxon>
    </lineage>
</organism>
<protein>
    <submittedName>
        <fullName evidence="2">Uncharacterized protein</fullName>
    </submittedName>
</protein>
<feature type="compositionally biased region" description="Basic and acidic residues" evidence="1">
    <location>
        <begin position="97"/>
        <end position="111"/>
    </location>
</feature>
<feature type="compositionally biased region" description="Basic and acidic residues" evidence="1">
    <location>
        <begin position="488"/>
        <end position="513"/>
    </location>
</feature>
<dbReference type="AlphaFoldDB" id="A0AAD6V1P8"/>
<proteinExistence type="predicted"/>
<accession>A0AAD6V1P8</accession>
<name>A0AAD6V1P8_9AGAR</name>
<feature type="region of interest" description="Disordered" evidence="1">
    <location>
        <begin position="68"/>
        <end position="126"/>
    </location>
</feature>
<evidence type="ECO:0000313" key="2">
    <source>
        <dbReference type="EMBL" id="KAJ7199907.1"/>
    </source>
</evidence>
<feature type="region of interest" description="Disordered" evidence="1">
    <location>
        <begin position="474"/>
        <end position="522"/>
    </location>
</feature>